<keyword evidence="3" id="KW-1185">Reference proteome</keyword>
<dbReference type="GO" id="GO:0004722">
    <property type="term" value="F:protein serine/threonine phosphatase activity"/>
    <property type="evidence" value="ECO:0007669"/>
    <property type="project" value="UniProtKB-EC"/>
</dbReference>
<keyword evidence="2" id="KW-0378">Hydrolase</keyword>
<dbReference type="Proteomes" id="UP000564677">
    <property type="component" value="Unassembled WGS sequence"/>
</dbReference>
<evidence type="ECO:0000259" key="1">
    <source>
        <dbReference type="Pfam" id="PF00149"/>
    </source>
</evidence>
<sequence length="252" mass="28030">MFRKLFKSSRTLARTPAAAIPAGHRIYAVGDIHGRLDLLDALLLQIDADREARSQAREEIFFLGDLIDRGPQSAQVVERLLALSRSRPARFLLGNHEEVFLSAVAGDIEALRFFTRIGGKETILSYGIAPEAYDAFDYPELMDALQAAVPPEHIAFLSAFEDMICVGDYAFVHAGIRPGVPLASQKAKDLRWIRSDFLEHTAPLERLIVYGHTISRDVDWGLNRIGIDTGAYASNRLTALGLQDGERWLLQT</sequence>
<dbReference type="EMBL" id="JAASQV010000001">
    <property type="protein sequence ID" value="NIJ63652.1"/>
    <property type="molecule type" value="Genomic_DNA"/>
</dbReference>
<dbReference type="InterPro" id="IPR029052">
    <property type="entry name" value="Metallo-depent_PP-like"/>
</dbReference>
<dbReference type="RefSeq" id="WP_167299342.1">
    <property type="nucleotide sequence ID" value="NZ_JAASQV010000001.1"/>
</dbReference>
<evidence type="ECO:0000313" key="3">
    <source>
        <dbReference type="Proteomes" id="UP000564677"/>
    </source>
</evidence>
<feature type="domain" description="Calcineurin-like phosphoesterase" evidence="1">
    <location>
        <begin position="25"/>
        <end position="212"/>
    </location>
</feature>
<dbReference type="SUPFAM" id="SSF56300">
    <property type="entry name" value="Metallo-dependent phosphatases"/>
    <property type="match status" value="1"/>
</dbReference>
<dbReference type="AlphaFoldDB" id="A0A7X5UWR5"/>
<dbReference type="GO" id="GO:0110154">
    <property type="term" value="P:RNA decapping"/>
    <property type="evidence" value="ECO:0007669"/>
    <property type="project" value="TreeGrafter"/>
</dbReference>
<dbReference type="GO" id="GO:0008803">
    <property type="term" value="F:bis(5'-nucleosyl)-tetraphosphatase (symmetrical) activity"/>
    <property type="evidence" value="ECO:0007669"/>
    <property type="project" value="TreeGrafter"/>
</dbReference>
<protein>
    <submittedName>
        <fullName evidence="2">Serine/threonine protein phosphatase 1</fullName>
        <ecNumber evidence="2">3.1.3.16</ecNumber>
    </submittedName>
</protein>
<organism evidence="2 3">
    <name type="scientific">Sphingomonas leidyi</name>
    <dbReference type="NCBI Taxonomy" id="68569"/>
    <lineage>
        <taxon>Bacteria</taxon>
        <taxon>Pseudomonadati</taxon>
        <taxon>Pseudomonadota</taxon>
        <taxon>Alphaproteobacteria</taxon>
        <taxon>Sphingomonadales</taxon>
        <taxon>Sphingomonadaceae</taxon>
        <taxon>Sphingomonas</taxon>
    </lineage>
</organism>
<dbReference type="PANTHER" id="PTHR42850">
    <property type="entry name" value="METALLOPHOSPHOESTERASE"/>
    <property type="match status" value="1"/>
</dbReference>
<dbReference type="GO" id="GO:0005737">
    <property type="term" value="C:cytoplasm"/>
    <property type="evidence" value="ECO:0007669"/>
    <property type="project" value="TreeGrafter"/>
</dbReference>
<dbReference type="EC" id="3.1.3.16" evidence="2"/>
<gene>
    <name evidence="2" type="ORF">FHR20_000583</name>
</gene>
<accession>A0A7X5UWR5</accession>
<comment type="caution">
    <text evidence="2">The sequence shown here is derived from an EMBL/GenBank/DDBJ whole genome shotgun (WGS) entry which is preliminary data.</text>
</comment>
<dbReference type="PANTHER" id="PTHR42850:SF4">
    <property type="entry name" value="ZINC-DEPENDENT ENDOPOLYPHOSPHATASE"/>
    <property type="match status" value="1"/>
</dbReference>
<name>A0A7X5UWR5_9SPHN</name>
<reference evidence="2 3" key="1">
    <citation type="submission" date="2020-03" db="EMBL/GenBank/DDBJ databases">
        <title>Genomic Encyclopedia of Type Strains, Phase IV (KMG-IV): sequencing the most valuable type-strain genomes for metagenomic binning, comparative biology and taxonomic classification.</title>
        <authorList>
            <person name="Goeker M."/>
        </authorList>
    </citation>
    <scope>NUCLEOTIDE SEQUENCE [LARGE SCALE GENOMIC DNA]</scope>
    <source>
        <strain evidence="2 3">DSM 4733</strain>
    </source>
</reference>
<dbReference type="Pfam" id="PF00149">
    <property type="entry name" value="Metallophos"/>
    <property type="match status" value="1"/>
</dbReference>
<evidence type="ECO:0000313" key="2">
    <source>
        <dbReference type="EMBL" id="NIJ63652.1"/>
    </source>
</evidence>
<dbReference type="Gene3D" id="3.60.21.10">
    <property type="match status" value="1"/>
</dbReference>
<dbReference type="InterPro" id="IPR004843">
    <property type="entry name" value="Calcineurin-like_PHP"/>
</dbReference>
<dbReference type="InterPro" id="IPR050126">
    <property type="entry name" value="Ap4A_hydrolase"/>
</dbReference>
<proteinExistence type="predicted"/>